<dbReference type="WBParaSite" id="PSU_v2.g6426.t1">
    <property type="protein sequence ID" value="PSU_v2.g6426.t1"/>
    <property type="gene ID" value="PSU_v2.g6426"/>
</dbReference>
<dbReference type="SUPFAM" id="SSF56672">
    <property type="entry name" value="DNA/RNA polymerases"/>
    <property type="match status" value="1"/>
</dbReference>
<dbReference type="PANTHER" id="PTHR47331">
    <property type="entry name" value="PHD-TYPE DOMAIN-CONTAINING PROTEIN"/>
    <property type="match status" value="1"/>
</dbReference>
<dbReference type="Proteomes" id="UP000887577">
    <property type="component" value="Unplaced"/>
</dbReference>
<evidence type="ECO:0000313" key="2">
    <source>
        <dbReference type="WBParaSite" id="PSU_v2.g6426.t1"/>
    </source>
</evidence>
<accession>A0A914Z235</accession>
<protein>
    <submittedName>
        <fullName evidence="2">Uncharacterized protein</fullName>
    </submittedName>
</protein>
<dbReference type="PANTHER" id="PTHR47331:SF5">
    <property type="entry name" value="RIBONUCLEASE H"/>
    <property type="match status" value="1"/>
</dbReference>
<reference evidence="2" key="1">
    <citation type="submission" date="2022-11" db="UniProtKB">
        <authorList>
            <consortium name="WormBaseParasite"/>
        </authorList>
    </citation>
    <scope>IDENTIFICATION</scope>
</reference>
<dbReference type="InterPro" id="IPR008042">
    <property type="entry name" value="Retrotrans_Pao"/>
</dbReference>
<evidence type="ECO:0000313" key="1">
    <source>
        <dbReference type="Proteomes" id="UP000887577"/>
    </source>
</evidence>
<proteinExistence type="predicted"/>
<name>A0A914Z235_9BILA</name>
<dbReference type="InterPro" id="IPR043502">
    <property type="entry name" value="DNA/RNA_pol_sf"/>
</dbReference>
<dbReference type="AlphaFoldDB" id="A0A914Z235"/>
<organism evidence="1 2">
    <name type="scientific">Panagrolaimus superbus</name>
    <dbReference type="NCBI Taxonomy" id="310955"/>
    <lineage>
        <taxon>Eukaryota</taxon>
        <taxon>Metazoa</taxon>
        <taxon>Ecdysozoa</taxon>
        <taxon>Nematoda</taxon>
        <taxon>Chromadorea</taxon>
        <taxon>Rhabditida</taxon>
        <taxon>Tylenchina</taxon>
        <taxon>Panagrolaimomorpha</taxon>
        <taxon>Panagrolaimoidea</taxon>
        <taxon>Panagrolaimidae</taxon>
        <taxon>Panagrolaimus</taxon>
    </lineage>
</organism>
<sequence>MMKLAEPDRDVFRFLLPIDPEKPVTWDNVEVWRYTRPLFGAASSPFQLAQCIGKLLEGEQNTVAQQLQPSIFAEVSKELEGNVFVDNTLLGALDPAEAKLKAKTSELIFKKANMNLRDHISNCSEVSEFMNSTVPDIASFLGVKWKPKEDVIFISIPYSKTVKKITKRTVLSFIASIFDPMGILAPVVFSGKVFLHSLWEARKKWDTPLDENELKQWNKFKECNEGKQVQLKRYMLTKEAVARYLHVFVDASDRGIAAVAFVREELDNGEFRVSLIICKTRIAPPNYATTPRLELMAAALGAALIKFLLKELPFIVHSITLWSDSTCVIGWLMSDEKQGRFIENRKKFILEVVVDIRHIRGPENPADTASRGCKIDELASLSKWWLGPKWLQLSEESWPPPTLNHLALEQAVTNPSYEYAEPVAPDLPLLSSVPRKKLLN</sequence>
<keyword evidence="1" id="KW-1185">Reference proteome</keyword>
<dbReference type="Pfam" id="PF05380">
    <property type="entry name" value="Peptidase_A17"/>
    <property type="match status" value="1"/>
</dbReference>